<name>A7AND6_BABBO</name>
<dbReference type="InParanoid" id="A7AND6"/>
<dbReference type="OMA" id="IGKYIFC"/>
<evidence type="ECO:0000313" key="2">
    <source>
        <dbReference type="Proteomes" id="UP000002173"/>
    </source>
</evidence>
<proteinExistence type="predicted"/>
<evidence type="ECO:0000313" key="1">
    <source>
        <dbReference type="EMBL" id="EDO08070.1"/>
    </source>
</evidence>
<gene>
    <name evidence="1" type="ORF">BBOV_III005070</name>
</gene>
<sequence length="404" mass="45531">MDSILDTIRQVKDVVGLSTDHPAEYMSLVNVEDHIVPLWERDIDLGAAVDKRPAAVDLEYRYSLEQFIQQSSIASDYSESSYADDFSRLSESDIEENEIRGVYLSGLQSARVRPGILEPEAHPIYVEGLAIHGGKLQCIDMSPYRDQFGILDYEWFIGIHYSCADRYDPLRVGNGSVLTVPLSAIGKYIFCRAHRRIEHQAVEELNAPEVGVYDPHVSGSLNAGYLPHDQFYDISSWCVIGPVNICDEWSLEIMHGLSEGTYTIEASLFYVDDLFRSPSLSDTGSSLGHVRLQLSYDNLSISDHGSNDGSCTVSNMRKLYNSRVFSGEGSVATLDYTDFEVEISTSSNEWLILSIHNTPPLLYYVYVKFKDQFQCAFVLYMISSFKYQRVGVHLGINTVTRRLD</sequence>
<comment type="caution">
    <text evidence="1">The sequence shown here is derived from an EMBL/GenBank/DDBJ whole genome shotgun (WGS) entry which is preliminary data.</text>
</comment>
<dbReference type="AlphaFoldDB" id="A7AND6"/>
<reference evidence="1 2" key="1">
    <citation type="journal article" date="2007" name="PLoS Pathog.">
        <title>Genome sequence of Babesia bovis and comparative analysis of apicomplexan hemoprotozoa.</title>
        <authorList>
            <person name="Brayton K.A."/>
            <person name="Lau A.O.T."/>
            <person name="Herndon D.R."/>
            <person name="Hannick L."/>
            <person name="Kappmeyer L.S."/>
            <person name="Berens S.J."/>
            <person name="Bidwell S.L."/>
            <person name="Brown W.C."/>
            <person name="Crabtree J."/>
            <person name="Fadrosh D."/>
            <person name="Feldblum T."/>
            <person name="Forberger H.A."/>
            <person name="Haas B.J."/>
            <person name="Howell J.M."/>
            <person name="Khouri H."/>
            <person name="Koo H."/>
            <person name="Mann D.J."/>
            <person name="Norimine J."/>
            <person name="Paulsen I.T."/>
            <person name="Radune D."/>
            <person name="Ren Q."/>
            <person name="Smith R.K. Jr."/>
            <person name="Suarez C.E."/>
            <person name="White O."/>
            <person name="Wortman J.R."/>
            <person name="Knowles D.P. Jr."/>
            <person name="McElwain T.F."/>
            <person name="Nene V.M."/>
        </authorList>
    </citation>
    <scope>NUCLEOTIDE SEQUENCE [LARGE SCALE GENOMIC DNA]</scope>
    <source>
        <strain evidence="1">T2Bo</strain>
    </source>
</reference>
<dbReference type="VEuPathDB" id="PiroplasmaDB:BBOV_III005070"/>
<accession>A7AND6</accession>
<organism evidence="1 2">
    <name type="scientific">Babesia bovis</name>
    <dbReference type="NCBI Taxonomy" id="5865"/>
    <lineage>
        <taxon>Eukaryota</taxon>
        <taxon>Sar</taxon>
        <taxon>Alveolata</taxon>
        <taxon>Apicomplexa</taxon>
        <taxon>Aconoidasida</taxon>
        <taxon>Piroplasmida</taxon>
        <taxon>Babesiidae</taxon>
        <taxon>Babesia</taxon>
    </lineage>
</organism>
<dbReference type="Proteomes" id="UP000002173">
    <property type="component" value="Chromosome 3"/>
</dbReference>
<keyword evidence="2" id="KW-1185">Reference proteome</keyword>
<protein>
    <submittedName>
        <fullName evidence="1">Uncharacterized protein</fullName>
    </submittedName>
</protein>
<dbReference type="eggNOG" id="ENOG502ST0Q">
    <property type="taxonomic scope" value="Eukaryota"/>
</dbReference>
<dbReference type="EMBL" id="AAXT01000001">
    <property type="protein sequence ID" value="EDO08070.1"/>
    <property type="molecule type" value="Genomic_DNA"/>
</dbReference>
<dbReference type="FunCoup" id="A7AND6">
    <property type="interactions" value="3"/>
</dbReference>